<dbReference type="SMART" id="SM00987">
    <property type="entry name" value="UreE_C"/>
    <property type="match status" value="1"/>
</dbReference>
<proteinExistence type="predicted"/>
<evidence type="ECO:0000259" key="1">
    <source>
        <dbReference type="SMART" id="SM00986"/>
    </source>
</evidence>
<dbReference type="InterPro" id="IPR005122">
    <property type="entry name" value="Uracil-DNA_glycosylase-like"/>
</dbReference>
<feature type="domain" description="Uracil-DNA glycosylase-like" evidence="1">
    <location>
        <begin position="10"/>
        <end position="157"/>
    </location>
</feature>
<dbReference type="RefSeq" id="WP_107001056.1">
    <property type="nucleotide sequence ID" value="NZ_JAQCTY010000001.1"/>
</dbReference>
<dbReference type="EMBL" id="PYLO01000003">
    <property type="protein sequence ID" value="PST36837.1"/>
    <property type="molecule type" value="Genomic_DNA"/>
</dbReference>
<dbReference type="NCBIfam" id="TIGR04274">
    <property type="entry name" value="hypoxanDNAglyco"/>
    <property type="match status" value="1"/>
</dbReference>
<dbReference type="Pfam" id="PF03167">
    <property type="entry name" value="UDG"/>
    <property type="match status" value="1"/>
</dbReference>
<dbReference type="AlphaFoldDB" id="A0A2T3FNF8"/>
<keyword evidence="3" id="KW-1185">Reference proteome</keyword>
<accession>A0A2T3FNF8</accession>
<dbReference type="SUPFAM" id="SSF52141">
    <property type="entry name" value="Uracil-DNA glycosylase-like"/>
    <property type="match status" value="1"/>
</dbReference>
<dbReference type="InterPro" id="IPR026353">
    <property type="entry name" value="Hypoxan-DNA_Glyclase"/>
</dbReference>
<comment type="caution">
    <text evidence="2">The sequence shown here is derived from an EMBL/GenBank/DDBJ whole genome shotgun (WGS) entry which is preliminary data.</text>
</comment>
<organism evidence="2 3">
    <name type="scientific">Clostridium fessum</name>
    <dbReference type="NCBI Taxonomy" id="2126740"/>
    <lineage>
        <taxon>Bacteria</taxon>
        <taxon>Bacillati</taxon>
        <taxon>Bacillota</taxon>
        <taxon>Clostridia</taxon>
        <taxon>Eubacteriales</taxon>
        <taxon>Clostridiaceae</taxon>
        <taxon>Clostridium</taxon>
    </lineage>
</organism>
<dbReference type="SMART" id="SM00986">
    <property type="entry name" value="UDG"/>
    <property type="match status" value="1"/>
</dbReference>
<evidence type="ECO:0000313" key="3">
    <source>
        <dbReference type="Proteomes" id="UP000241048"/>
    </source>
</evidence>
<dbReference type="Gene3D" id="3.40.470.10">
    <property type="entry name" value="Uracil-DNA glycosylase-like domain"/>
    <property type="match status" value="1"/>
</dbReference>
<name>A0A2T3FNF8_9CLOT</name>
<protein>
    <submittedName>
        <fullName evidence="2">DNA-deoxyinosine glycosylase</fullName>
    </submittedName>
</protein>
<dbReference type="CDD" id="cd10032">
    <property type="entry name" value="UDG-F6_HDG"/>
    <property type="match status" value="1"/>
</dbReference>
<dbReference type="Proteomes" id="UP000241048">
    <property type="component" value="Unassembled WGS sequence"/>
</dbReference>
<dbReference type="InterPro" id="IPR036895">
    <property type="entry name" value="Uracil-DNA_glycosylase-like_sf"/>
</dbReference>
<evidence type="ECO:0000313" key="2">
    <source>
        <dbReference type="EMBL" id="PST36837.1"/>
    </source>
</evidence>
<sequence>MPSHIIHPIPPVFDADSRILILGSFPSVKSRESCFFYGHPQNRFWKLLARLRKEDVPSSIEEKKEFLLRNHIAVWDTIHSCSIEGSSDSSIRDVVPNDLASILDHASIQAIYTNGGLSGKMYDRFCRKQTGIEAIKLPSTSPANAAWNLDRLTDAWKCINQILGEPGSETKNTVSDGNAREAKTRII</sequence>
<gene>
    <name evidence="2" type="ORF">C7U56_09740</name>
</gene>
<reference evidence="2 3" key="1">
    <citation type="submission" date="2018-03" db="EMBL/GenBank/DDBJ databases">
        <title>Lachnoclostridium SNUG30386 gen.nov., sp.nov., isolated from human faeces.</title>
        <authorList>
            <person name="Seo B."/>
            <person name="Jeon K."/>
            <person name="Ko G."/>
        </authorList>
    </citation>
    <scope>NUCLEOTIDE SEQUENCE [LARGE SCALE GENOMIC DNA]</scope>
    <source>
        <strain evidence="2 3">SNUG30386</strain>
    </source>
</reference>